<dbReference type="OrthoDB" id="389469at2759"/>
<feature type="non-terminal residue" evidence="1">
    <location>
        <position position="341"/>
    </location>
</feature>
<name>A0A1Y1JR06_PLAGO</name>
<keyword evidence="2" id="KW-1185">Reference proteome</keyword>
<proteinExistence type="predicted"/>
<dbReference type="GeneID" id="39745478"/>
<gene>
    <name evidence="1" type="ORF">PGO_004305</name>
</gene>
<dbReference type="InterPro" id="IPR008780">
    <property type="entry name" value="Plasmodium_Vir"/>
</dbReference>
<dbReference type="RefSeq" id="XP_028547259.1">
    <property type="nucleotide sequence ID" value="XM_028691458.1"/>
</dbReference>
<reference evidence="2" key="1">
    <citation type="submission" date="2017-04" db="EMBL/GenBank/DDBJ databases">
        <title>Plasmodium gonderi genome.</title>
        <authorList>
            <person name="Arisue N."/>
            <person name="Honma H."/>
            <person name="Kawai S."/>
            <person name="Tougan T."/>
            <person name="Tanabe K."/>
            <person name="Horii T."/>
        </authorList>
    </citation>
    <scope>NUCLEOTIDE SEQUENCE [LARGE SCALE GENOMIC DNA]</scope>
    <source>
        <strain evidence="2">ATCC 30045</strain>
    </source>
</reference>
<sequence>MAEKQSEVWNHLNLYLLYKCINTFIKRNFPSVKFYNMLNEDSMELQKDYLSYCSKFPEHLDEFEQIKKLCSKYITYLKEQDKILMNSEHEKMDCKILTYWLYEQLRITYKMNRIKCTNALNEISNKWTLDSWSGYKSNTYSCKPYVSISSYHDNWEYAKELYDYSIDFAHLNSIQDECDGKCNDVCDYLNKIDKVYESFKDRCSTNKEIICPYTGNLKELCSQYKENICPVPRNQYEVYNTKLLIEKLCHLTPQILDNVEADASQIEQVKPPVEDELSRASLIPTDSQVETELISGKSKSLSVFRNTLLGLVLTSTLIGILYKLQIKLSNKFNIIKNPNEK</sequence>
<dbReference type="EMBL" id="BDQF01000591">
    <property type="protein sequence ID" value="GAW84670.1"/>
    <property type="molecule type" value="Genomic_DNA"/>
</dbReference>
<comment type="caution">
    <text evidence="1">The sequence shown here is derived from an EMBL/GenBank/DDBJ whole genome shotgun (WGS) entry which is preliminary data.</text>
</comment>
<organism evidence="1 2">
    <name type="scientific">Plasmodium gonderi</name>
    <dbReference type="NCBI Taxonomy" id="77519"/>
    <lineage>
        <taxon>Eukaryota</taxon>
        <taxon>Sar</taxon>
        <taxon>Alveolata</taxon>
        <taxon>Apicomplexa</taxon>
        <taxon>Aconoidasida</taxon>
        <taxon>Haemosporida</taxon>
        <taxon>Plasmodiidae</taxon>
        <taxon>Plasmodium</taxon>
        <taxon>Plasmodium (Plasmodium)</taxon>
    </lineage>
</organism>
<evidence type="ECO:0000313" key="1">
    <source>
        <dbReference type="EMBL" id="GAW84670.1"/>
    </source>
</evidence>
<dbReference type="Proteomes" id="UP000195521">
    <property type="component" value="Unassembled WGS sequence"/>
</dbReference>
<dbReference type="AlphaFoldDB" id="A0A1Y1JR06"/>
<protein>
    <submittedName>
        <fullName evidence="1">Variable surface protein</fullName>
    </submittedName>
</protein>
<accession>A0A1Y1JR06</accession>
<evidence type="ECO:0000313" key="2">
    <source>
        <dbReference type="Proteomes" id="UP000195521"/>
    </source>
</evidence>
<dbReference type="Pfam" id="PF05795">
    <property type="entry name" value="Plasmodium_Vir"/>
    <property type="match status" value="1"/>
</dbReference>